<dbReference type="EMBL" id="JACDQQ010001171">
    <property type="protein sequence ID" value="MBA0085711.1"/>
    <property type="molecule type" value="Genomic_DNA"/>
</dbReference>
<gene>
    <name evidence="2" type="ORF">HRJ53_12005</name>
</gene>
<dbReference type="Gene3D" id="3.40.50.1820">
    <property type="entry name" value="alpha/beta hydrolase"/>
    <property type="match status" value="1"/>
</dbReference>
<dbReference type="PANTHER" id="PTHR22946:SF0">
    <property type="entry name" value="DIENELACTONE HYDROLASE DOMAIN-CONTAINING PROTEIN"/>
    <property type="match status" value="1"/>
</dbReference>
<dbReference type="InterPro" id="IPR050261">
    <property type="entry name" value="FrsA_esterase"/>
</dbReference>
<keyword evidence="2" id="KW-0378">Hydrolase</keyword>
<comment type="caution">
    <text evidence="2">The sequence shown here is derived from an EMBL/GenBank/DDBJ whole genome shotgun (WGS) entry which is preliminary data.</text>
</comment>
<evidence type="ECO:0000259" key="1">
    <source>
        <dbReference type="Pfam" id="PF01738"/>
    </source>
</evidence>
<name>A0A7V8SXA7_9BACT</name>
<dbReference type="Proteomes" id="UP000567293">
    <property type="component" value="Unassembled WGS sequence"/>
</dbReference>
<keyword evidence="3" id="KW-1185">Reference proteome</keyword>
<dbReference type="PANTHER" id="PTHR22946">
    <property type="entry name" value="DIENELACTONE HYDROLASE DOMAIN-CONTAINING PROTEIN-RELATED"/>
    <property type="match status" value="1"/>
</dbReference>
<organism evidence="2 3">
    <name type="scientific">Candidatus Acidiferrum panamense</name>
    <dbReference type="NCBI Taxonomy" id="2741543"/>
    <lineage>
        <taxon>Bacteria</taxon>
        <taxon>Pseudomonadati</taxon>
        <taxon>Acidobacteriota</taxon>
        <taxon>Terriglobia</taxon>
        <taxon>Candidatus Acidiferrales</taxon>
        <taxon>Candidatus Acidiferrum</taxon>
    </lineage>
</organism>
<dbReference type="AlphaFoldDB" id="A0A7V8SXA7"/>
<dbReference type="SUPFAM" id="SSF53474">
    <property type="entry name" value="alpha/beta-Hydrolases"/>
    <property type="match status" value="1"/>
</dbReference>
<proteinExistence type="predicted"/>
<dbReference type="Pfam" id="PF01738">
    <property type="entry name" value="DLH"/>
    <property type="match status" value="1"/>
</dbReference>
<evidence type="ECO:0000313" key="3">
    <source>
        <dbReference type="Proteomes" id="UP000567293"/>
    </source>
</evidence>
<sequence>MNIRTQTIGYRDRDTELTGFLAWDHSRNHKRPGVLVVHGGAGLDDHAKGRAVKLARLGFVVFACDMYGNGVAGNRERVMARITELRHDISKLCQRARAGMDVVASHPQVDGRVAAVGYCFGGMTVLELVRSGTEIAGVVSVHGSLYTSQPLQPGVARAKILVCHGASDPHVPMTQVGAFVEEMNHAGADWQLIVYGGAMHGFTHETGPWLPGVAYHALSDARSASAIQGFFLELFGQDANKAQRVTDNP</sequence>
<dbReference type="InterPro" id="IPR002925">
    <property type="entry name" value="Dienelactn_hydro"/>
</dbReference>
<reference evidence="2" key="1">
    <citation type="submission" date="2020-06" db="EMBL/GenBank/DDBJ databases">
        <title>Legume-microbial interactions unlock mineral nutrients during tropical forest succession.</title>
        <authorList>
            <person name="Epihov D.Z."/>
        </authorList>
    </citation>
    <scope>NUCLEOTIDE SEQUENCE [LARGE SCALE GENOMIC DNA]</scope>
    <source>
        <strain evidence="2">Pan2503</strain>
    </source>
</reference>
<accession>A0A7V8SXA7</accession>
<evidence type="ECO:0000313" key="2">
    <source>
        <dbReference type="EMBL" id="MBA0085711.1"/>
    </source>
</evidence>
<protein>
    <submittedName>
        <fullName evidence="2">Dienelactone hydrolase family protein</fullName>
    </submittedName>
</protein>
<feature type="domain" description="Dienelactone hydrolase" evidence="1">
    <location>
        <begin position="27"/>
        <end position="231"/>
    </location>
</feature>
<dbReference type="InterPro" id="IPR029058">
    <property type="entry name" value="AB_hydrolase_fold"/>
</dbReference>
<dbReference type="GO" id="GO:0016787">
    <property type="term" value="F:hydrolase activity"/>
    <property type="evidence" value="ECO:0007669"/>
    <property type="project" value="UniProtKB-KW"/>
</dbReference>